<sequence>MEAYLEQRVAADARLAPAAQILRVIAATAVEMSSLIGLGQLYGRLGASRASTNSDGDVQKELDVLANDMFVDGLRRAPVAAVLSEELSETLALDPSAPLVVAIDPLDGSSNIDANVSIGTIFSVLPVLPGATSPDAHFLQPGRAQAAAGFVIYGPQTSFVFVLGDGPTQIFTLDRRDGLFYQALSSLSIAKDSAEYAINASNYRHWDAPVRAYIDDCVQGAEGPLKRNYNMRWVASLVAEAYRILLRGGIFLYPGDHRPGYGEGRLRLIYEANPIALIVERAGGVATNCVQRTLDEVPAAIHARAPLVFGSSDPVELVARYHSDPQFSAERSPLFGRRGLMRL</sequence>
<dbReference type="InterPro" id="IPR028343">
    <property type="entry name" value="FBPtase"/>
</dbReference>
<comment type="pathway">
    <text evidence="2">Carbohydrate biosynthesis; Calvin cycle.</text>
</comment>
<dbReference type="RefSeq" id="WP_091685506.1">
    <property type="nucleotide sequence ID" value="NZ_FOSN01000017.1"/>
</dbReference>
<feature type="domain" description="Fructose-1-6-bisphosphatase class 1 C-terminal" evidence="12">
    <location>
        <begin position="189"/>
        <end position="322"/>
    </location>
</feature>
<evidence type="ECO:0000256" key="9">
    <source>
        <dbReference type="HAMAP-Rule" id="MF_01855"/>
    </source>
</evidence>
<comment type="cofactor">
    <cofactor evidence="9">
        <name>Mg(2+)</name>
        <dbReference type="ChEBI" id="CHEBI:18420"/>
    </cofactor>
    <text evidence="9">Binds 2 magnesium ions per subunit.</text>
</comment>
<dbReference type="PRINTS" id="PR00115">
    <property type="entry name" value="F16BPHPHTASE"/>
</dbReference>
<feature type="binding site" evidence="9">
    <location>
        <begin position="107"/>
        <end position="110"/>
    </location>
    <ligand>
        <name>substrate</name>
    </ligand>
</feature>
<dbReference type="Pfam" id="PF18913">
    <property type="entry name" value="FBPase_C"/>
    <property type="match status" value="1"/>
</dbReference>
<dbReference type="STRING" id="1612308.SAMN05444581_11762"/>
<feature type="domain" description="Fructose-1-6-bisphosphatase class I N-terminal" evidence="11">
    <location>
        <begin position="21"/>
        <end position="181"/>
    </location>
</feature>
<evidence type="ECO:0000256" key="6">
    <source>
        <dbReference type="ARBA" id="ARBA00022801"/>
    </source>
</evidence>
<dbReference type="HAMAP" id="MF_01855">
    <property type="entry name" value="FBPase_class1"/>
    <property type="match status" value="1"/>
</dbReference>
<dbReference type="GO" id="GO:0000287">
    <property type="term" value="F:magnesium ion binding"/>
    <property type="evidence" value="ECO:0007669"/>
    <property type="project" value="UniProtKB-UniRule"/>
</dbReference>
<evidence type="ECO:0000313" key="13">
    <source>
        <dbReference type="EMBL" id="SFK74382.1"/>
    </source>
</evidence>
<reference evidence="13 14" key="1">
    <citation type="submission" date="2016-10" db="EMBL/GenBank/DDBJ databases">
        <authorList>
            <person name="de Groot N.N."/>
        </authorList>
    </citation>
    <scope>NUCLEOTIDE SEQUENCE [LARGE SCALE GENOMIC DNA]</scope>
    <source>
        <strain evidence="13 14">NE2</strain>
    </source>
</reference>
<evidence type="ECO:0000256" key="8">
    <source>
        <dbReference type="ARBA" id="ARBA00023277"/>
    </source>
</evidence>
<dbReference type="GO" id="GO:0042132">
    <property type="term" value="F:fructose 1,6-bisphosphate 1-phosphatase activity"/>
    <property type="evidence" value="ECO:0007669"/>
    <property type="project" value="UniProtKB-UniRule"/>
</dbReference>
<dbReference type="EC" id="3.1.3.11" evidence="9"/>
<name>A0A1I4C000_9HYPH</name>
<feature type="binding site" evidence="9">
    <location>
        <position position="107"/>
    </location>
    <ligand>
        <name>Mg(2+)</name>
        <dbReference type="ChEBI" id="CHEBI:18420"/>
        <label>2</label>
    </ligand>
</feature>
<evidence type="ECO:0000256" key="5">
    <source>
        <dbReference type="ARBA" id="ARBA00022723"/>
    </source>
</evidence>
<comment type="subunit">
    <text evidence="9">Homotetramer.</text>
</comment>
<dbReference type="NCBIfam" id="NF006780">
    <property type="entry name" value="PRK09293.1-4"/>
    <property type="match status" value="1"/>
</dbReference>
<organism evidence="13 14">
    <name type="scientific">Methylocapsa palsarum</name>
    <dbReference type="NCBI Taxonomy" id="1612308"/>
    <lineage>
        <taxon>Bacteria</taxon>
        <taxon>Pseudomonadati</taxon>
        <taxon>Pseudomonadota</taxon>
        <taxon>Alphaproteobacteria</taxon>
        <taxon>Hyphomicrobiales</taxon>
        <taxon>Beijerinckiaceae</taxon>
        <taxon>Methylocapsa</taxon>
    </lineage>
</organism>
<feature type="binding site" evidence="9">
    <location>
        <position position="199"/>
    </location>
    <ligand>
        <name>substrate</name>
    </ligand>
</feature>
<evidence type="ECO:0000256" key="3">
    <source>
        <dbReference type="ARBA" id="ARBA00010941"/>
    </source>
</evidence>
<accession>A0A1I4C000</accession>
<keyword evidence="14" id="KW-1185">Reference proteome</keyword>
<dbReference type="PROSITE" id="PS00124">
    <property type="entry name" value="FBPASE"/>
    <property type="match status" value="1"/>
</dbReference>
<feature type="binding site" evidence="9">
    <location>
        <position position="85"/>
    </location>
    <ligand>
        <name>Mg(2+)</name>
        <dbReference type="ChEBI" id="CHEBI:18420"/>
        <label>1</label>
    </ligand>
</feature>
<evidence type="ECO:0000256" key="2">
    <source>
        <dbReference type="ARBA" id="ARBA00005215"/>
    </source>
</evidence>
<evidence type="ECO:0000256" key="7">
    <source>
        <dbReference type="ARBA" id="ARBA00022842"/>
    </source>
</evidence>
<dbReference type="InterPro" id="IPR033391">
    <property type="entry name" value="FBPase_N"/>
</dbReference>
<dbReference type="AlphaFoldDB" id="A0A1I4C000"/>
<keyword evidence="7 9" id="KW-0460">Magnesium</keyword>
<comment type="caution">
    <text evidence="9">Lacks conserved residue(s) required for the propagation of feature annotation.</text>
</comment>
<keyword evidence="6 9" id="KW-0378">Hydrolase</keyword>
<dbReference type="GO" id="GO:0006094">
    <property type="term" value="P:gluconeogenesis"/>
    <property type="evidence" value="ECO:0007669"/>
    <property type="project" value="UniProtKB-UniRule"/>
</dbReference>
<dbReference type="EMBL" id="FOSN01000017">
    <property type="protein sequence ID" value="SFK74382.1"/>
    <property type="molecule type" value="Genomic_DNA"/>
</dbReference>
<dbReference type="InterPro" id="IPR000146">
    <property type="entry name" value="FBPase_class-1"/>
</dbReference>
<evidence type="ECO:0000259" key="12">
    <source>
        <dbReference type="Pfam" id="PF18913"/>
    </source>
</evidence>
<feature type="binding site" evidence="9">
    <location>
        <position position="104"/>
    </location>
    <ligand>
        <name>Mg(2+)</name>
        <dbReference type="ChEBI" id="CHEBI:18420"/>
        <label>2</label>
    </ligand>
</feature>
<dbReference type="Pfam" id="PF00316">
    <property type="entry name" value="FBPase"/>
    <property type="match status" value="1"/>
</dbReference>
<feature type="binding site" evidence="9">
    <location>
        <position position="104"/>
    </location>
    <ligand>
        <name>Mg(2+)</name>
        <dbReference type="ChEBI" id="CHEBI:18420"/>
        <label>1</label>
    </ligand>
</feature>
<comment type="similarity">
    <text evidence="3 9 10">Belongs to the FBPase class 1 family.</text>
</comment>
<dbReference type="GO" id="GO:0006002">
    <property type="term" value="P:fructose 6-phosphate metabolic process"/>
    <property type="evidence" value="ECO:0007669"/>
    <property type="project" value="TreeGrafter"/>
</dbReference>
<dbReference type="PIRSF" id="PIRSF500210">
    <property type="entry name" value="FBPtase"/>
    <property type="match status" value="1"/>
</dbReference>
<dbReference type="PANTHER" id="PTHR11556">
    <property type="entry name" value="FRUCTOSE-1,6-BISPHOSPHATASE-RELATED"/>
    <property type="match status" value="1"/>
</dbReference>
<dbReference type="GO" id="GO:0005829">
    <property type="term" value="C:cytosol"/>
    <property type="evidence" value="ECO:0007669"/>
    <property type="project" value="TreeGrafter"/>
</dbReference>
<dbReference type="OrthoDB" id="9806756at2"/>
<dbReference type="GO" id="GO:0030388">
    <property type="term" value="P:fructose 1,6-bisphosphate metabolic process"/>
    <property type="evidence" value="ECO:0007669"/>
    <property type="project" value="TreeGrafter"/>
</dbReference>
<dbReference type="InterPro" id="IPR044015">
    <property type="entry name" value="FBPase_C_dom"/>
</dbReference>
<evidence type="ECO:0000256" key="4">
    <source>
        <dbReference type="ARBA" id="ARBA00022490"/>
    </source>
</evidence>
<keyword evidence="4 9" id="KW-0963">Cytoplasm</keyword>
<evidence type="ECO:0000313" key="14">
    <source>
        <dbReference type="Proteomes" id="UP000198755"/>
    </source>
</evidence>
<dbReference type="GO" id="GO:0006000">
    <property type="term" value="P:fructose metabolic process"/>
    <property type="evidence" value="ECO:0007669"/>
    <property type="project" value="TreeGrafter"/>
</dbReference>
<dbReference type="CDD" id="cd00354">
    <property type="entry name" value="FBPase"/>
    <property type="match status" value="1"/>
</dbReference>
<feature type="binding site" evidence="9">
    <location>
        <position position="271"/>
    </location>
    <ligand>
        <name>Mg(2+)</name>
        <dbReference type="ChEBI" id="CHEBI:18420"/>
        <label>2</label>
    </ligand>
</feature>
<evidence type="ECO:0000256" key="1">
    <source>
        <dbReference type="ARBA" id="ARBA00001273"/>
    </source>
</evidence>
<keyword evidence="5 9" id="KW-0479">Metal-binding</keyword>
<dbReference type="GO" id="GO:0005986">
    <property type="term" value="P:sucrose biosynthetic process"/>
    <property type="evidence" value="ECO:0007669"/>
    <property type="project" value="TreeGrafter"/>
</dbReference>
<dbReference type="Gene3D" id="3.30.540.10">
    <property type="entry name" value="Fructose-1,6-Bisphosphatase, subunit A, domain 1"/>
    <property type="match status" value="1"/>
</dbReference>
<dbReference type="PIRSF" id="PIRSF000904">
    <property type="entry name" value="FBPtase_SBPase"/>
    <property type="match status" value="1"/>
</dbReference>
<dbReference type="FunFam" id="3.40.190.80:FF:000011">
    <property type="entry name" value="Fructose-1,6-bisphosphatase class 1"/>
    <property type="match status" value="1"/>
</dbReference>
<dbReference type="PANTHER" id="PTHR11556:SF35">
    <property type="entry name" value="SEDOHEPTULOSE-1,7-BISPHOSPHATASE, CHLOROPLASTIC"/>
    <property type="match status" value="1"/>
</dbReference>
<gene>
    <name evidence="9" type="primary">fbp</name>
    <name evidence="13" type="ORF">SAMN05444581_11762</name>
</gene>
<dbReference type="Proteomes" id="UP000198755">
    <property type="component" value="Unassembled WGS sequence"/>
</dbReference>
<dbReference type="NCBIfam" id="NF006779">
    <property type="entry name" value="PRK09293.1-3"/>
    <property type="match status" value="1"/>
</dbReference>
<keyword evidence="8 9" id="KW-0119">Carbohydrate metabolism</keyword>
<proteinExistence type="inferred from homology"/>
<dbReference type="InterPro" id="IPR020548">
    <property type="entry name" value="Fructose_bisphosphatase_AS"/>
</dbReference>
<evidence type="ECO:0000259" key="11">
    <source>
        <dbReference type="Pfam" id="PF00316"/>
    </source>
</evidence>
<dbReference type="Gene3D" id="3.40.190.80">
    <property type="match status" value="1"/>
</dbReference>
<comment type="subcellular location">
    <subcellularLocation>
        <location evidence="9">Cytoplasm</location>
    </subcellularLocation>
</comment>
<protein>
    <recommendedName>
        <fullName evidence="9">Fructose-1,6-bisphosphatase class 1</fullName>
        <shortName evidence="9">FBPase class 1</shortName>
        <ecNumber evidence="9">3.1.3.11</ecNumber>
    </recommendedName>
    <alternativeName>
        <fullName evidence="9">D-fructose-1,6-bisphosphate 1-phosphohydrolase class 1</fullName>
    </alternativeName>
</protein>
<feature type="binding site" evidence="9">
    <location>
        <position position="106"/>
    </location>
    <ligand>
        <name>Mg(2+)</name>
        <dbReference type="ChEBI" id="CHEBI:18420"/>
        <label>1</label>
    </ligand>
</feature>
<evidence type="ECO:0000256" key="10">
    <source>
        <dbReference type="RuleBase" id="RU000508"/>
    </source>
</evidence>
<dbReference type="SUPFAM" id="SSF56655">
    <property type="entry name" value="Carbohydrate phosphatase"/>
    <property type="match status" value="1"/>
</dbReference>
<comment type="catalytic activity">
    <reaction evidence="1 9">
        <text>beta-D-fructose 1,6-bisphosphate + H2O = beta-D-fructose 6-phosphate + phosphate</text>
        <dbReference type="Rhea" id="RHEA:11064"/>
        <dbReference type="ChEBI" id="CHEBI:15377"/>
        <dbReference type="ChEBI" id="CHEBI:32966"/>
        <dbReference type="ChEBI" id="CHEBI:43474"/>
        <dbReference type="ChEBI" id="CHEBI:57634"/>
        <dbReference type="EC" id="3.1.3.11"/>
    </reaction>
</comment>